<dbReference type="InterPro" id="IPR005749">
    <property type="entry name" value="Ribosomal_uL15_bac-type"/>
</dbReference>
<accession>A0A1E3XDX3</accession>
<feature type="domain" description="Large ribosomal subunit protein uL15/eL18" evidence="7">
    <location>
        <begin position="77"/>
        <end position="143"/>
    </location>
</feature>
<dbReference type="Gene3D" id="3.100.10.10">
    <property type="match status" value="1"/>
</dbReference>
<evidence type="ECO:0000256" key="1">
    <source>
        <dbReference type="ARBA" id="ARBA00007320"/>
    </source>
</evidence>
<dbReference type="PANTHER" id="PTHR12934">
    <property type="entry name" value="50S RIBOSOMAL PROTEIN L15"/>
    <property type="match status" value="1"/>
</dbReference>
<dbReference type="PROSITE" id="PS00475">
    <property type="entry name" value="RIBOSOMAL_L15"/>
    <property type="match status" value="1"/>
</dbReference>
<protein>
    <recommendedName>
        <fullName evidence="4">Large ribosomal subunit protein uL15</fullName>
    </recommendedName>
</protein>
<keyword evidence="2 4" id="KW-0689">Ribosomal protein</keyword>
<evidence type="ECO:0000256" key="5">
    <source>
        <dbReference type="RuleBase" id="RU003888"/>
    </source>
</evidence>
<dbReference type="GO" id="GO:0006412">
    <property type="term" value="P:translation"/>
    <property type="evidence" value="ECO:0007669"/>
    <property type="project" value="UniProtKB-UniRule"/>
</dbReference>
<evidence type="ECO:0000256" key="3">
    <source>
        <dbReference type="ARBA" id="ARBA00023274"/>
    </source>
</evidence>
<dbReference type="EMBL" id="MAYW01000019">
    <property type="protein sequence ID" value="ODS33798.1"/>
    <property type="molecule type" value="Genomic_DNA"/>
</dbReference>
<name>A0A1E3XDX3_9BACT</name>
<feature type="region of interest" description="Disordered" evidence="6">
    <location>
        <begin position="16"/>
        <end position="44"/>
    </location>
</feature>
<dbReference type="Pfam" id="PF00828">
    <property type="entry name" value="Ribosomal_L27A"/>
    <property type="match status" value="1"/>
</dbReference>
<keyword evidence="4" id="KW-0699">rRNA-binding</keyword>
<keyword evidence="4" id="KW-0694">RNA-binding</keyword>
<organism evidence="8 9">
    <name type="scientific">Candidatus Scalindua rubra</name>
    <dbReference type="NCBI Taxonomy" id="1872076"/>
    <lineage>
        <taxon>Bacteria</taxon>
        <taxon>Pseudomonadati</taxon>
        <taxon>Planctomycetota</taxon>
        <taxon>Candidatus Brocadiia</taxon>
        <taxon>Candidatus Brocadiales</taxon>
        <taxon>Candidatus Scalinduaceae</taxon>
        <taxon>Candidatus Scalindua</taxon>
    </lineage>
</organism>
<reference evidence="8 9" key="1">
    <citation type="submission" date="2016-07" db="EMBL/GenBank/DDBJ databases">
        <title>Draft genome of Scalindua rubra, obtained from a brine-seawater interface in the Red Sea, sheds light on salt adaptation in anammox bacteria.</title>
        <authorList>
            <person name="Speth D.R."/>
            <person name="Lagkouvardos I."/>
            <person name="Wang Y."/>
            <person name="Qian P.-Y."/>
            <person name="Dutilh B.E."/>
            <person name="Jetten M.S."/>
        </authorList>
    </citation>
    <scope>NUCLEOTIDE SEQUENCE [LARGE SCALE GENOMIC DNA]</scope>
    <source>
        <strain evidence="8">BSI-1</strain>
    </source>
</reference>
<evidence type="ECO:0000313" key="9">
    <source>
        <dbReference type="Proteomes" id="UP000094056"/>
    </source>
</evidence>
<gene>
    <name evidence="4" type="primary">rplO</name>
    <name evidence="8" type="ORF">SCARUB_01057</name>
</gene>
<evidence type="ECO:0000259" key="7">
    <source>
        <dbReference type="Pfam" id="PF00828"/>
    </source>
</evidence>
<dbReference type="GO" id="GO:0022625">
    <property type="term" value="C:cytosolic large ribosomal subunit"/>
    <property type="evidence" value="ECO:0007669"/>
    <property type="project" value="TreeGrafter"/>
</dbReference>
<comment type="function">
    <text evidence="4">Binds to the 23S rRNA.</text>
</comment>
<dbReference type="AlphaFoldDB" id="A0A1E3XDX3"/>
<dbReference type="NCBIfam" id="TIGR01071">
    <property type="entry name" value="rplO_bact"/>
    <property type="match status" value="1"/>
</dbReference>
<evidence type="ECO:0000313" key="8">
    <source>
        <dbReference type="EMBL" id="ODS33798.1"/>
    </source>
</evidence>
<evidence type="ECO:0000256" key="4">
    <source>
        <dbReference type="HAMAP-Rule" id="MF_01341"/>
    </source>
</evidence>
<dbReference type="PATRIC" id="fig|1872076.5.peg.1219"/>
<comment type="subunit">
    <text evidence="4">Part of the 50S ribosomal subunit.</text>
</comment>
<proteinExistence type="inferred from homology"/>
<evidence type="ECO:0000256" key="2">
    <source>
        <dbReference type="ARBA" id="ARBA00022980"/>
    </source>
</evidence>
<sequence length="148" mass="16592">MNLIDAKDVFVKNKKRKRIGRGPGSGHGKTSCRGMNGAKARSGSETRLLFEGGQMPLFRRIPKRGFNNPFKKKYTIINVKDFEKYDSGTRVDPQKLKDSRLIRNTKYNLKVLGEGELTKSLTVFAHKFSKTAITKIKEAGGEAKILSC</sequence>
<dbReference type="PANTHER" id="PTHR12934:SF11">
    <property type="entry name" value="LARGE RIBOSOMAL SUBUNIT PROTEIN UL15M"/>
    <property type="match status" value="1"/>
</dbReference>
<evidence type="ECO:0000256" key="6">
    <source>
        <dbReference type="SAM" id="MobiDB-lite"/>
    </source>
</evidence>
<comment type="caution">
    <text evidence="8">The sequence shown here is derived from an EMBL/GenBank/DDBJ whole genome shotgun (WGS) entry which is preliminary data.</text>
</comment>
<dbReference type="HAMAP" id="MF_01341">
    <property type="entry name" value="Ribosomal_uL15"/>
    <property type="match status" value="1"/>
</dbReference>
<dbReference type="InterPro" id="IPR001196">
    <property type="entry name" value="Ribosomal_uL15_CS"/>
</dbReference>
<dbReference type="SUPFAM" id="SSF52080">
    <property type="entry name" value="Ribosomal proteins L15p and L18e"/>
    <property type="match status" value="1"/>
</dbReference>
<comment type="similarity">
    <text evidence="1 4 5">Belongs to the universal ribosomal protein uL15 family.</text>
</comment>
<dbReference type="InterPro" id="IPR021131">
    <property type="entry name" value="Ribosomal_uL15/eL18"/>
</dbReference>
<dbReference type="GO" id="GO:0019843">
    <property type="term" value="F:rRNA binding"/>
    <property type="evidence" value="ECO:0007669"/>
    <property type="project" value="UniProtKB-UniRule"/>
</dbReference>
<dbReference type="GO" id="GO:0003735">
    <property type="term" value="F:structural constituent of ribosome"/>
    <property type="evidence" value="ECO:0007669"/>
    <property type="project" value="InterPro"/>
</dbReference>
<dbReference type="Proteomes" id="UP000094056">
    <property type="component" value="Unassembled WGS sequence"/>
</dbReference>
<dbReference type="InterPro" id="IPR030878">
    <property type="entry name" value="Ribosomal_uL15"/>
</dbReference>
<keyword evidence="3 4" id="KW-0687">Ribonucleoprotein</keyword>
<dbReference type="InterPro" id="IPR036227">
    <property type="entry name" value="Ribosomal_uL15/eL18_sf"/>
</dbReference>